<dbReference type="InterPro" id="IPR042150">
    <property type="entry name" value="MmRce1-like"/>
</dbReference>
<gene>
    <name evidence="3" type="ORF">O0R46_08215</name>
</gene>
<feature type="transmembrane region" description="Helical" evidence="1">
    <location>
        <begin position="238"/>
        <end position="258"/>
    </location>
</feature>
<dbReference type="Pfam" id="PF02517">
    <property type="entry name" value="Rce1-like"/>
    <property type="match status" value="1"/>
</dbReference>
<feature type="transmembrane region" description="Helical" evidence="1">
    <location>
        <begin position="7"/>
        <end position="29"/>
    </location>
</feature>
<protein>
    <submittedName>
        <fullName evidence="3">Type II CAAX endopeptidase family protein</fullName>
    </submittedName>
</protein>
<feature type="transmembrane region" description="Helical" evidence="1">
    <location>
        <begin position="294"/>
        <end position="314"/>
    </location>
</feature>
<keyword evidence="4" id="KW-1185">Reference proteome</keyword>
<dbReference type="PANTHER" id="PTHR35797:SF1">
    <property type="entry name" value="PROTEASE"/>
    <property type="match status" value="1"/>
</dbReference>
<dbReference type="EMBL" id="CP114052">
    <property type="protein sequence ID" value="WAW14574.1"/>
    <property type="molecule type" value="Genomic_DNA"/>
</dbReference>
<organism evidence="3 4">
    <name type="scientific">Peptostreptococcus equinus</name>
    <dbReference type="NCBI Taxonomy" id="3003601"/>
    <lineage>
        <taxon>Bacteria</taxon>
        <taxon>Bacillati</taxon>
        <taxon>Bacillota</taxon>
        <taxon>Clostridia</taxon>
        <taxon>Peptostreptococcales</taxon>
        <taxon>Peptostreptococcaceae</taxon>
        <taxon>Peptostreptococcus</taxon>
    </lineage>
</organism>
<feature type="transmembrane region" description="Helical" evidence="1">
    <location>
        <begin position="171"/>
        <end position="190"/>
    </location>
</feature>
<evidence type="ECO:0000313" key="4">
    <source>
        <dbReference type="Proteomes" id="UP001164187"/>
    </source>
</evidence>
<dbReference type="Proteomes" id="UP001164187">
    <property type="component" value="Chromosome"/>
</dbReference>
<name>A0ABY7JMI3_9FIRM</name>
<feature type="transmembrane region" description="Helical" evidence="1">
    <location>
        <begin position="211"/>
        <end position="232"/>
    </location>
</feature>
<evidence type="ECO:0000256" key="1">
    <source>
        <dbReference type="SAM" id="Phobius"/>
    </source>
</evidence>
<sequence>MNESKSNLLKFFLVAYGLPILLTPFLYIANKKGVSTETFPLAWMFFPACGVVIGKLSYKSVELKKWTKIFFICFVVTTFLMALFAILSAFLNAKFFIYGQNILLISMSLLAFAFILYMNVEERESNGLGFNINFKIAIKFILIYIIMYIFTIIVSSKITGDNLPKIQNINFLLIIYLPIQFILTSMLFFGEEYGWRYYLQPIMQKKFGLRLGVIFFGIIWGLWHAPLDFFFYSSSTGIQTLVNQIILCIALGIFFAWAYMKTKNIWLVAFMHCLHNNMYGLFTNGELEGIQNLTWKDVLISALIMSVIYLPILLTKEFRKSNSKVV</sequence>
<keyword evidence="1" id="KW-0472">Membrane</keyword>
<dbReference type="PANTHER" id="PTHR35797">
    <property type="entry name" value="PROTEASE-RELATED"/>
    <property type="match status" value="1"/>
</dbReference>
<feature type="transmembrane region" description="Helical" evidence="1">
    <location>
        <begin position="97"/>
        <end position="120"/>
    </location>
</feature>
<feature type="domain" description="CAAX prenyl protease 2/Lysostaphin resistance protein A-like" evidence="2">
    <location>
        <begin position="182"/>
        <end position="277"/>
    </location>
</feature>
<feature type="transmembrane region" description="Helical" evidence="1">
    <location>
        <begin position="41"/>
        <end position="58"/>
    </location>
</feature>
<feature type="transmembrane region" description="Helical" evidence="1">
    <location>
        <begin position="141"/>
        <end position="159"/>
    </location>
</feature>
<accession>A0ABY7JMI3</accession>
<proteinExistence type="predicted"/>
<reference evidence="3" key="1">
    <citation type="submission" date="2022-12" db="EMBL/GenBank/DDBJ databases">
        <title>Peptostreptococcus.</title>
        <authorList>
            <person name="Lee S.H."/>
        </authorList>
    </citation>
    <scope>NUCLEOTIDE SEQUENCE</scope>
    <source>
        <strain evidence="3">CBA3647</strain>
    </source>
</reference>
<feature type="transmembrane region" description="Helical" evidence="1">
    <location>
        <begin position="70"/>
        <end position="91"/>
    </location>
</feature>
<dbReference type="InterPro" id="IPR003675">
    <property type="entry name" value="Rce1/LyrA-like_dom"/>
</dbReference>
<keyword evidence="1" id="KW-1133">Transmembrane helix</keyword>
<feature type="transmembrane region" description="Helical" evidence="1">
    <location>
        <begin position="265"/>
        <end position="282"/>
    </location>
</feature>
<keyword evidence="1" id="KW-0812">Transmembrane</keyword>
<evidence type="ECO:0000259" key="2">
    <source>
        <dbReference type="Pfam" id="PF02517"/>
    </source>
</evidence>
<evidence type="ECO:0000313" key="3">
    <source>
        <dbReference type="EMBL" id="WAW14574.1"/>
    </source>
</evidence>
<dbReference type="RefSeq" id="WP_269311271.1">
    <property type="nucleotide sequence ID" value="NZ_CP114052.1"/>
</dbReference>